<name>A0A9X3EDS5_9GAMM</name>
<proteinExistence type="inferred from homology"/>
<evidence type="ECO:0000256" key="7">
    <source>
        <dbReference type="ARBA" id="ARBA00023239"/>
    </source>
</evidence>
<dbReference type="GO" id="GO:0019629">
    <property type="term" value="P:propionate catabolic process, 2-methylcitrate cycle"/>
    <property type="evidence" value="ECO:0007669"/>
    <property type="project" value="UniProtKB-UniRule"/>
</dbReference>
<dbReference type="GO" id="GO:0046421">
    <property type="term" value="F:methylisocitrate lyase activity"/>
    <property type="evidence" value="ECO:0007669"/>
    <property type="project" value="UniProtKB-UniRule"/>
</dbReference>
<dbReference type="PANTHER" id="PTHR42905">
    <property type="entry name" value="PHOSPHOENOLPYRUVATE CARBOXYLASE"/>
    <property type="match status" value="1"/>
</dbReference>
<dbReference type="EC" id="4.1.3.30" evidence="4 11"/>
<dbReference type="InterPro" id="IPR040442">
    <property type="entry name" value="Pyrv_kinase-like_dom_sf"/>
</dbReference>
<feature type="binding site" evidence="11">
    <location>
        <position position="184"/>
    </location>
    <ligand>
        <name>substrate</name>
    </ligand>
</feature>
<evidence type="ECO:0000313" key="13">
    <source>
        <dbReference type="EMBL" id="MCY0965336.1"/>
    </source>
</evidence>
<dbReference type="EMBL" id="JAPNOA010000026">
    <property type="protein sequence ID" value="MCY0965336.1"/>
    <property type="molecule type" value="Genomic_DNA"/>
</dbReference>
<gene>
    <name evidence="11 13" type="primary">prpB</name>
    <name evidence="13" type="ORF">OUO13_09070</name>
</gene>
<comment type="subunit">
    <text evidence="8 11">Homotetramer; dimer of dimers.</text>
</comment>
<dbReference type="Pfam" id="PF13714">
    <property type="entry name" value="PEP_mutase"/>
    <property type="match status" value="1"/>
</dbReference>
<keyword evidence="7 11" id="KW-0456">Lyase</keyword>
<accession>A0A9X3EDS5</accession>
<evidence type="ECO:0000256" key="4">
    <source>
        <dbReference type="ARBA" id="ARBA00012260"/>
    </source>
</evidence>
<dbReference type="HAMAP" id="MF_01939">
    <property type="entry name" value="PrpB"/>
    <property type="match status" value="1"/>
</dbReference>
<feature type="binding site" evidence="11">
    <location>
        <position position="265"/>
    </location>
    <ligand>
        <name>substrate</name>
    </ligand>
</feature>
<dbReference type="Proteomes" id="UP001150830">
    <property type="component" value="Unassembled WGS sequence"/>
</dbReference>
<evidence type="ECO:0000256" key="6">
    <source>
        <dbReference type="ARBA" id="ARBA00022842"/>
    </source>
</evidence>
<dbReference type="RefSeq" id="WP_283173551.1">
    <property type="nucleotide sequence ID" value="NZ_JAPNOA010000026.1"/>
</dbReference>
<evidence type="ECO:0000256" key="12">
    <source>
        <dbReference type="RuleBase" id="RU361121"/>
    </source>
</evidence>
<reference evidence="13" key="1">
    <citation type="submission" date="2022-11" db="EMBL/GenBank/DDBJ databases">
        <title>Parathalassolutuus dongxingensis gen. nov., sp. nov., a novel member of family Oceanospirillaceae isolated from a coastal shrimp pond in Guangxi, China.</title>
        <authorList>
            <person name="Chen H."/>
        </authorList>
    </citation>
    <scope>NUCLEOTIDE SEQUENCE</scope>
    <source>
        <strain evidence="13">G-43</strain>
    </source>
</reference>
<dbReference type="NCBIfam" id="NF008455">
    <property type="entry name" value="PRK11320.1"/>
    <property type="match status" value="1"/>
</dbReference>
<evidence type="ECO:0000256" key="1">
    <source>
        <dbReference type="ARBA" id="ARBA00001050"/>
    </source>
</evidence>
<evidence type="ECO:0000256" key="9">
    <source>
        <dbReference type="ARBA" id="ARBA00057039"/>
    </source>
</evidence>
<feature type="binding site" evidence="11">
    <location>
        <position position="82"/>
    </location>
    <ligand>
        <name>Mg(2+)</name>
        <dbReference type="ChEBI" id="CHEBI:18420"/>
    </ligand>
</feature>
<sequence>MTPGQKFRKALADNQPLQIVGTINAYAAMMAERIGHQAIYLSGGGVANASYGLPDLGMTSLNDVVEDVRRITAASSLPLLVDIDTGWGGAFNIARTIQQMEKAGAAAVHIEDQVAQKRCGHRPNKEIVSTDEMVDRIKAAVDARTDPDFFIMARTDAFAQEGLESALERAKAYVAAGADGIFAEAVKTEEHYRAFATLGVPILANITEFGQTELWNRKQLGEWGASMVLYPLSAFRAMNKAAETVYTALLRDGDQKAVVDMMQTRMELYSYLNYHSFEEKLDQLFAEGKNK</sequence>
<comment type="cofactor">
    <cofactor evidence="2 11">
        <name>Mg(2+)</name>
        <dbReference type="ChEBI" id="CHEBI:18420"/>
    </cofactor>
</comment>
<dbReference type="InterPro" id="IPR018523">
    <property type="entry name" value="Isocitrate_lyase_ph_CS"/>
</dbReference>
<feature type="binding site" evidence="11">
    <location>
        <position position="154"/>
    </location>
    <ligand>
        <name>substrate</name>
    </ligand>
</feature>
<comment type="catalytic activity">
    <reaction evidence="1 11 12">
        <text>(2S,3R)-3-hydroxybutane-1,2,3-tricarboxylate = pyruvate + succinate</text>
        <dbReference type="Rhea" id="RHEA:16809"/>
        <dbReference type="ChEBI" id="CHEBI:15361"/>
        <dbReference type="ChEBI" id="CHEBI:30031"/>
        <dbReference type="ChEBI" id="CHEBI:57429"/>
        <dbReference type="EC" id="4.1.3.30"/>
    </reaction>
</comment>
<keyword evidence="6 11" id="KW-0460">Magnesium</keyword>
<evidence type="ECO:0000313" key="14">
    <source>
        <dbReference type="Proteomes" id="UP001150830"/>
    </source>
</evidence>
<evidence type="ECO:0000256" key="2">
    <source>
        <dbReference type="ARBA" id="ARBA00001946"/>
    </source>
</evidence>
<comment type="function">
    <text evidence="11">Involved in the catabolism of short chain fatty acids (SCFA) via the 2-methylcitrate cycle (propionate degradation route). Catalyzes the thermodynamically favored C-C bond cleavage of (2R,3S)-2-methylisocitrate to yield pyruvate and succinate via an alpha-carboxy-carbanion intermediate.</text>
</comment>
<evidence type="ECO:0000256" key="10">
    <source>
        <dbReference type="ARBA" id="ARBA00073849"/>
    </source>
</evidence>
<protein>
    <recommendedName>
        <fullName evidence="10 11">2-methylisocitrate lyase</fullName>
        <shortName evidence="11">2-MIC</shortName>
        <shortName evidence="11">MICL</shortName>
        <ecNumber evidence="4 11">4.1.3.30</ecNumber>
    </recommendedName>
    <alternativeName>
        <fullName evidence="11">(2R,3S)-2-methylisocitrate lyase</fullName>
    </alternativeName>
</protein>
<dbReference type="Gene3D" id="3.20.20.60">
    <property type="entry name" value="Phosphoenolpyruvate-binding domains"/>
    <property type="match status" value="1"/>
</dbReference>
<organism evidence="13 14">
    <name type="scientific">Parathalassolituus penaei</name>
    <dbReference type="NCBI Taxonomy" id="2997323"/>
    <lineage>
        <taxon>Bacteria</taxon>
        <taxon>Pseudomonadati</taxon>
        <taxon>Pseudomonadota</taxon>
        <taxon>Gammaproteobacteria</taxon>
        <taxon>Oceanospirillales</taxon>
        <taxon>Oceanospirillaceae</taxon>
        <taxon>Parathalassolituus</taxon>
    </lineage>
</organism>
<dbReference type="AlphaFoldDB" id="A0A9X3EDS5"/>
<feature type="binding site" evidence="11">
    <location>
        <begin position="205"/>
        <end position="207"/>
    </location>
    <ligand>
        <name>substrate</name>
    </ligand>
</feature>
<dbReference type="SUPFAM" id="SSF51621">
    <property type="entry name" value="Phosphoenolpyruvate/pyruvate domain"/>
    <property type="match status" value="1"/>
</dbReference>
<dbReference type="CDD" id="cd00377">
    <property type="entry name" value="ICL_PEPM"/>
    <property type="match status" value="1"/>
</dbReference>
<evidence type="ECO:0000256" key="8">
    <source>
        <dbReference type="ARBA" id="ARBA00044762"/>
    </source>
</evidence>
<evidence type="ECO:0000256" key="5">
    <source>
        <dbReference type="ARBA" id="ARBA00022723"/>
    </source>
</evidence>
<feature type="binding site" evidence="11">
    <location>
        <begin position="119"/>
        <end position="120"/>
    </location>
    <ligand>
        <name>substrate</name>
    </ligand>
</feature>
<feature type="binding site" evidence="11">
    <location>
        <begin position="42"/>
        <end position="44"/>
    </location>
    <ligand>
        <name>substrate</name>
    </ligand>
</feature>
<feature type="binding site" evidence="11">
    <location>
        <position position="84"/>
    </location>
    <ligand>
        <name>Mg(2+)</name>
        <dbReference type="ChEBI" id="CHEBI:18420"/>
    </ligand>
</feature>
<comment type="pathway">
    <text evidence="11 12">Organic acid metabolism; propanoate degradation.</text>
</comment>
<keyword evidence="14" id="KW-1185">Reference proteome</keyword>
<comment type="function">
    <text evidence="9">Involved in the catabolism of short chain fatty acids (SCFA) via the 2-methylcitrate cycle I (propionate degradation route). Catalyzes the thermodynamically favored C-C bond cleavage of (2R,3S)-2-methylisocitrate to yield pyruvate and succinate via an alpha-carboxy-carbanion intermediate.</text>
</comment>
<dbReference type="PROSITE" id="PS00161">
    <property type="entry name" value="ISOCITRATE_LYASE"/>
    <property type="match status" value="1"/>
</dbReference>
<dbReference type="InterPro" id="IPR039556">
    <property type="entry name" value="ICL/PEPM"/>
</dbReference>
<comment type="caution">
    <text evidence="13">The sequence shown here is derived from an EMBL/GenBank/DDBJ whole genome shotgun (WGS) entry which is preliminary data.</text>
</comment>
<evidence type="ECO:0000256" key="3">
    <source>
        <dbReference type="ARBA" id="ARBA00009282"/>
    </source>
</evidence>
<dbReference type="FunFam" id="3.20.20.60:FF:000009">
    <property type="entry name" value="2-methylisocitrate lyase"/>
    <property type="match status" value="1"/>
</dbReference>
<comment type="similarity">
    <text evidence="3 11 12">Belongs to the isocitrate lyase/PEP mutase superfamily. Methylisocitrate lyase family.</text>
</comment>
<evidence type="ECO:0000256" key="11">
    <source>
        <dbReference type="HAMAP-Rule" id="MF_01939"/>
    </source>
</evidence>
<dbReference type="PANTHER" id="PTHR42905:SF5">
    <property type="entry name" value="CARBOXYVINYL-CARBOXYPHOSPHONATE PHOSPHORYLMUTASE, CHLOROPLASTIC"/>
    <property type="match status" value="1"/>
</dbReference>
<dbReference type="InterPro" id="IPR015813">
    <property type="entry name" value="Pyrv/PenolPyrv_kinase-like_dom"/>
</dbReference>
<keyword evidence="5 11" id="KW-0479">Metal-binding</keyword>
<dbReference type="NCBIfam" id="TIGR02317">
    <property type="entry name" value="prpB"/>
    <property type="match status" value="1"/>
</dbReference>
<comment type="function">
    <text evidence="12">Catalyzes the thermodynamically favored C-C bond cleavage of (2R,3S)-2-methylisocitrate to yield pyruvate and succinate.</text>
</comment>
<feature type="binding site" evidence="11">
    <location>
        <position position="236"/>
    </location>
    <ligand>
        <name>substrate</name>
    </ligand>
</feature>
<dbReference type="GO" id="GO:0000287">
    <property type="term" value="F:magnesium ion binding"/>
    <property type="evidence" value="ECO:0007669"/>
    <property type="project" value="UniProtKB-UniRule"/>
</dbReference>
<dbReference type="InterPro" id="IPR012695">
    <property type="entry name" value="PrpB"/>
</dbReference>